<proteinExistence type="predicted"/>
<dbReference type="Proteomes" id="UP000215335">
    <property type="component" value="Unassembled WGS sequence"/>
</dbReference>
<organism evidence="1 2">
    <name type="scientific">Trichomalopsis sarcophagae</name>
    <dbReference type="NCBI Taxonomy" id="543379"/>
    <lineage>
        <taxon>Eukaryota</taxon>
        <taxon>Metazoa</taxon>
        <taxon>Ecdysozoa</taxon>
        <taxon>Arthropoda</taxon>
        <taxon>Hexapoda</taxon>
        <taxon>Insecta</taxon>
        <taxon>Pterygota</taxon>
        <taxon>Neoptera</taxon>
        <taxon>Endopterygota</taxon>
        <taxon>Hymenoptera</taxon>
        <taxon>Apocrita</taxon>
        <taxon>Proctotrupomorpha</taxon>
        <taxon>Chalcidoidea</taxon>
        <taxon>Pteromalidae</taxon>
        <taxon>Pteromalinae</taxon>
        <taxon>Trichomalopsis</taxon>
    </lineage>
</organism>
<accession>A0A232EHE9</accession>
<comment type="caution">
    <text evidence="1">The sequence shown here is derived from an EMBL/GenBank/DDBJ whole genome shotgun (WGS) entry which is preliminary data.</text>
</comment>
<dbReference type="AlphaFoldDB" id="A0A232EHE9"/>
<sequence>MLPCIVGTPPNDIKSEIGKIISTRLVNDEATLHLGIESFMTLRIIILSCVSINNISLLICSDTGFEVHRMTAINFCIEMDVTDQICSDNLRIKIYSGHCLPFTKLAITRSAAQL</sequence>
<keyword evidence="2" id="KW-1185">Reference proteome</keyword>
<evidence type="ECO:0000313" key="2">
    <source>
        <dbReference type="Proteomes" id="UP000215335"/>
    </source>
</evidence>
<name>A0A232EHE9_9HYME</name>
<evidence type="ECO:0000313" key="1">
    <source>
        <dbReference type="EMBL" id="OXU17799.1"/>
    </source>
</evidence>
<dbReference type="EMBL" id="NNAY01004513">
    <property type="protein sequence ID" value="OXU17799.1"/>
    <property type="molecule type" value="Genomic_DNA"/>
</dbReference>
<dbReference type="STRING" id="543379.A0A232EHE9"/>
<protein>
    <submittedName>
        <fullName evidence="1">Uncharacterized protein</fullName>
    </submittedName>
</protein>
<reference evidence="1 2" key="1">
    <citation type="journal article" date="2017" name="Curr. Biol.">
        <title>The Evolution of Venom by Co-option of Single-Copy Genes.</title>
        <authorList>
            <person name="Martinson E.O."/>
            <person name="Mrinalini"/>
            <person name="Kelkar Y.D."/>
            <person name="Chang C.H."/>
            <person name="Werren J.H."/>
        </authorList>
    </citation>
    <scope>NUCLEOTIDE SEQUENCE [LARGE SCALE GENOMIC DNA]</scope>
    <source>
        <strain evidence="1 2">Alberta</strain>
        <tissue evidence="1">Whole body</tissue>
    </source>
</reference>
<gene>
    <name evidence="1" type="ORF">TSAR_003469</name>
</gene>